<feature type="compositionally biased region" description="Polar residues" evidence="11">
    <location>
        <begin position="25"/>
        <end position="38"/>
    </location>
</feature>
<feature type="binding site" evidence="9">
    <location>
        <position position="203"/>
    </location>
    <ligand>
        <name>Cu cation</name>
        <dbReference type="ChEBI" id="CHEBI:23378"/>
    </ligand>
</feature>
<feature type="binding site" evidence="9">
    <location>
        <position position="118"/>
    </location>
    <ligand>
        <name>Cu cation</name>
        <dbReference type="ChEBI" id="CHEBI:23378"/>
    </ligand>
</feature>
<dbReference type="InterPro" id="IPR036249">
    <property type="entry name" value="Thioredoxin-like_sf"/>
</dbReference>
<dbReference type="InterPro" id="IPR013766">
    <property type="entry name" value="Thioredoxin_domain"/>
</dbReference>
<keyword evidence="15" id="KW-1185">Reference proteome</keyword>
<dbReference type="AlphaFoldDB" id="A0AAW1PBN2"/>
<keyword evidence="6 8" id="KW-0496">Mitochondrion</keyword>
<dbReference type="PIRSF" id="PIRSF037736">
    <property type="entry name" value="SCO1"/>
    <property type="match status" value="1"/>
</dbReference>
<evidence type="ECO:0000256" key="12">
    <source>
        <dbReference type="SAM" id="Phobius"/>
    </source>
</evidence>
<keyword evidence="10" id="KW-1015">Disulfide bond</keyword>
<reference evidence="14 15" key="1">
    <citation type="journal article" date="2024" name="Nat. Commun.">
        <title>Phylogenomics reveals the evolutionary origins of lichenization in chlorophyte algae.</title>
        <authorList>
            <person name="Puginier C."/>
            <person name="Libourel C."/>
            <person name="Otte J."/>
            <person name="Skaloud P."/>
            <person name="Haon M."/>
            <person name="Grisel S."/>
            <person name="Petersen M."/>
            <person name="Berrin J.G."/>
            <person name="Delaux P.M."/>
            <person name="Dal Grande F."/>
            <person name="Keller J."/>
        </authorList>
    </citation>
    <scope>NUCLEOTIDE SEQUENCE [LARGE SCALE GENOMIC DNA]</scope>
    <source>
        <strain evidence="14 15">SAG 2036</strain>
    </source>
</reference>
<evidence type="ECO:0000256" key="4">
    <source>
        <dbReference type="ARBA" id="ARBA00022792"/>
    </source>
</evidence>
<feature type="region of interest" description="Disordered" evidence="11">
    <location>
        <begin position="1"/>
        <end position="38"/>
    </location>
</feature>
<evidence type="ECO:0000259" key="13">
    <source>
        <dbReference type="PROSITE" id="PS51352"/>
    </source>
</evidence>
<dbReference type="FunFam" id="3.40.30.10:FF:000013">
    <property type="entry name" value="Blast:Protein SCO1 homolog, mitochondrial"/>
    <property type="match status" value="1"/>
</dbReference>
<dbReference type="GO" id="GO:0006878">
    <property type="term" value="P:intracellular copper ion homeostasis"/>
    <property type="evidence" value="ECO:0007669"/>
    <property type="project" value="UniProtKB-UniRule"/>
</dbReference>
<comment type="subcellular location">
    <subcellularLocation>
        <location evidence="1 8">Mitochondrion inner membrane</location>
    </subcellularLocation>
</comment>
<dbReference type="GO" id="GO:0033617">
    <property type="term" value="P:mitochondrial respiratory chain complex IV assembly"/>
    <property type="evidence" value="ECO:0007669"/>
    <property type="project" value="TreeGrafter"/>
</dbReference>
<dbReference type="CDD" id="cd02968">
    <property type="entry name" value="SCO"/>
    <property type="match status" value="1"/>
</dbReference>
<evidence type="ECO:0000256" key="9">
    <source>
        <dbReference type="PIRSR" id="PIRSR037736-1"/>
    </source>
</evidence>
<name>A0AAW1PBN2_9CHLO</name>
<accession>A0AAW1PBN2</accession>
<keyword evidence="5 9" id="KW-0186">Copper</keyword>
<dbReference type="Proteomes" id="UP001465755">
    <property type="component" value="Unassembled WGS sequence"/>
</dbReference>
<organism evidence="14 15">
    <name type="scientific">Symbiochloris irregularis</name>
    <dbReference type="NCBI Taxonomy" id="706552"/>
    <lineage>
        <taxon>Eukaryota</taxon>
        <taxon>Viridiplantae</taxon>
        <taxon>Chlorophyta</taxon>
        <taxon>core chlorophytes</taxon>
        <taxon>Trebouxiophyceae</taxon>
        <taxon>Trebouxiales</taxon>
        <taxon>Trebouxiaceae</taxon>
        <taxon>Symbiochloris</taxon>
    </lineage>
</organism>
<evidence type="ECO:0000313" key="14">
    <source>
        <dbReference type="EMBL" id="KAK9805831.1"/>
    </source>
</evidence>
<dbReference type="EMBL" id="JALJOQ010000041">
    <property type="protein sequence ID" value="KAK9805831.1"/>
    <property type="molecule type" value="Genomic_DNA"/>
</dbReference>
<dbReference type="PANTHER" id="PTHR12151:SF5">
    <property type="entry name" value="AT19154P"/>
    <property type="match status" value="1"/>
</dbReference>
<dbReference type="PANTHER" id="PTHR12151">
    <property type="entry name" value="ELECTRON TRANSPORT PROTIN SCO1/SENC FAMILY MEMBER"/>
    <property type="match status" value="1"/>
</dbReference>
<sequence length="245" mass="27204">MTLTEAQVPASGRQGSRMQARGFATEQTASGRTTSRGPVSYTSLALTLATGMGLLYVYRMERERKLKALLSQTEQAGTAAIGGPFELVDQNGRAFGSKDLLGKFALLYFGFTHCPDICPEELEKMAKAMDLVGKDTEQDVQCVFLTLDPERDSVAQVKNYIQEFSPNFIGLTGSQEQVKSAARAYRVYYTKTDDSPEDYLIDHSIIMYLLNPKGEFVTFYGKNYTAETLADSVKGFVKNWQTESQ</sequence>
<evidence type="ECO:0000256" key="11">
    <source>
        <dbReference type="SAM" id="MobiDB-lite"/>
    </source>
</evidence>
<dbReference type="InterPro" id="IPR003782">
    <property type="entry name" value="SCO1/SenC"/>
</dbReference>
<dbReference type="SUPFAM" id="SSF52833">
    <property type="entry name" value="Thioredoxin-like"/>
    <property type="match status" value="1"/>
</dbReference>
<protein>
    <recommendedName>
        <fullName evidence="13">Thioredoxin domain-containing protein</fullName>
    </recommendedName>
</protein>
<evidence type="ECO:0000313" key="15">
    <source>
        <dbReference type="Proteomes" id="UP001465755"/>
    </source>
</evidence>
<keyword evidence="12" id="KW-1133">Transmembrane helix</keyword>
<evidence type="ECO:0000256" key="2">
    <source>
        <dbReference type="ARBA" id="ARBA00010996"/>
    </source>
</evidence>
<dbReference type="GO" id="GO:0005507">
    <property type="term" value="F:copper ion binding"/>
    <property type="evidence" value="ECO:0007669"/>
    <property type="project" value="InterPro"/>
</dbReference>
<proteinExistence type="inferred from homology"/>
<feature type="domain" description="Thioredoxin" evidence="13">
    <location>
        <begin position="76"/>
        <end position="242"/>
    </location>
</feature>
<evidence type="ECO:0000256" key="6">
    <source>
        <dbReference type="ARBA" id="ARBA00023128"/>
    </source>
</evidence>
<feature type="disulfide bond" description="Redox-active" evidence="10">
    <location>
        <begin position="114"/>
        <end position="118"/>
    </location>
</feature>
<dbReference type="PROSITE" id="PS51352">
    <property type="entry name" value="THIOREDOXIN_2"/>
    <property type="match status" value="1"/>
</dbReference>
<evidence type="ECO:0000256" key="7">
    <source>
        <dbReference type="ARBA" id="ARBA00023136"/>
    </source>
</evidence>
<dbReference type="GO" id="GO:0016531">
    <property type="term" value="F:copper chaperone activity"/>
    <property type="evidence" value="ECO:0007669"/>
    <property type="project" value="InterPro"/>
</dbReference>
<dbReference type="Gene3D" id="3.40.30.10">
    <property type="entry name" value="Glutaredoxin"/>
    <property type="match status" value="1"/>
</dbReference>
<evidence type="ECO:0000256" key="3">
    <source>
        <dbReference type="ARBA" id="ARBA00022723"/>
    </source>
</evidence>
<gene>
    <name evidence="14" type="ORF">WJX73_005158</name>
</gene>
<keyword evidence="7 12" id="KW-0472">Membrane</keyword>
<evidence type="ECO:0000256" key="5">
    <source>
        <dbReference type="ARBA" id="ARBA00023008"/>
    </source>
</evidence>
<comment type="similarity">
    <text evidence="2 8">Belongs to the SCO1/2 family.</text>
</comment>
<dbReference type="GO" id="GO:0005743">
    <property type="term" value="C:mitochondrial inner membrane"/>
    <property type="evidence" value="ECO:0007669"/>
    <property type="project" value="UniProtKB-SubCell"/>
</dbReference>
<dbReference type="Pfam" id="PF02630">
    <property type="entry name" value="SCO1-SenC"/>
    <property type="match status" value="1"/>
</dbReference>
<evidence type="ECO:0000256" key="1">
    <source>
        <dbReference type="ARBA" id="ARBA00004273"/>
    </source>
</evidence>
<comment type="caution">
    <text evidence="14">The sequence shown here is derived from an EMBL/GenBank/DDBJ whole genome shotgun (WGS) entry which is preliminary data.</text>
</comment>
<evidence type="ECO:0000256" key="8">
    <source>
        <dbReference type="PIRNR" id="PIRNR037736"/>
    </source>
</evidence>
<keyword evidence="12" id="KW-0812">Transmembrane</keyword>
<feature type="binding site" evidence="9">
    <location>
        <position position="114"/>
    </location>
    <ligand>
        <name>Cu cation</name>
        <dbReference type="ChEBI" id="CHEBI:23378"/>
    </ligand>
</feature>
<keyword evidence="3 9" id="KW-0479">Metal-binding</keyword>
<feature type="transmembrane region" description="Helical" evidence="12">
    <location>
        <begin position="39"/>
        <end position="58"/>
    </location>
</feature>
<keyword evidence="4 8" id="KW-0999">Mitochondrion inner membrane</keyword>
<dbReference type="InterPro" id="IPR017276">
    <property type="entry name" value="Synth_of_cyt-c-oxidase_Sco1/2"/>
</dbReference>
<evidence type="ECO:0000256" key="10">
    <source>
        <dbReference type="PIRSR" id="PIRSR603782-2"/>
    </source>
</evidence>